<accession>A0A3L6KWA6</accession>
<comment type="caution">
    <text evidence="3">The sequence shown here is derived from an EMBL/GenBank/DDBJ whole genome shotgun (WGS) entry which is preliminary data.</text>
</comment>
<evidence type="ECO:0000313" key="4">
    <source>
        <dbReference type="Proteomes" id="UP000266743"/>
    </source>
</evidence>
<feature type="compositionally biased region" description="Basic and acidic residues" evidence="2">
    <location>
        <begin position="290"/>
        <end position="299"/>
    </location>
</feature>
<gene>
    <name evidence="3" type="ORF">DPX39_110133400</name>
</gene>
<evidence type="ECO:0000256" key="1">
    <source>
        <dbReference type="SAM" id="Coils"/>
    </source>
</evidence>
<feature type="coiled-coil region" evidence="1">
    <location>
        <begin position="399"/>
        <end position="426"/>
    </location>
</feature>
<feature type="region of interest" description="Disordered" evidence="2">
    <location>
        <begin position="42"/>
        <end position="61"/>
    </location>
</feature>
<evidence type="ECO:0000256" key="2">
    <source>
        <dbReference type="SAM" id="MobiDB-lite"/>
    </source>
</evidence>
<feature type="compositionally biased region" description="Basic and acidic residues" evidence="2">
    <location>
        <begin position="261"/>
        <end position="280"/>
    </location>
</feature>
<organism evidence="3 4">
    <name type="scientific">Trypanosoma brucei equiperdum</name>
    <dbReference type="NCBI Taxonomy" id="630700"/>
    <lineage>
        <taxon>Eukaryota</taxon>
        <taxon>Discoba</taxon>
        <taxon>Euglenozoa</taxon>
        <taxon>Kinetoplastea</taxon>
        <taxon>Metakinetoplastina</taxon>
        <taxon>Trypanosomatida</taxon>
        <taxon>Trypanosomatidae</taxon>
        <taxon>Trypanosoma</taxon>
    </lineage>
</organism>
<proteinExistence type="predicted"/>
<feature type="region of interest" description="Disordered" evidence="2">
    <location>
        <begin position="1"/>
        <end position="31"/>
    </location>
</feature>
<evidence type="ECO:0000313" key="3">
    <source>
        <dbReference type="EMBL" id="RHW68375.1"/>
    </source>
</evidence>
<protein>
    <submittedName>
        <fullName evidence="3">Uncharacterized protein</fullName>
    </submittedName>
</protein>
<feature type="coiled-coil region" evidence="1">
    <location>
        <begin position="326"/>
        <end position="353"/>
    </location>
</feature>
<sequence>MKGGPLTSWNDVGGRVDVSGSREGGMPTSTFAGSYAATVRRGRGKAVSRSSSRSLKHEQRPSTDYFAVLRRSSPVSVYQRGESGYLSNNFGPYASQRGRLGRNRSLSRTSFTPGRRRVSRHVTPWHPLGVPKKNFISTQRNSIDDCLANCMSQIKRHEHVYHARRANSRGRRSAGSRLFELLAYEPRRVSCVARTSRDKLIAPSVEDPGGKRTPASHVQSVEASAVINSLWAGSAAKRAAAIKSYRTARGSASPRRKRKSPKEVTGETRKDMEGQDDINRWENTGTESRGSTDQKKSVKKELFRLRSMARETAEAVAGMRALHKKMSRAARSHTKLRANVAREEKESQRLEKVAVKCKDTVDRLCSSRDSGQVSARVFGERDLGEADGFLSNLCLLGQRAALRREKAALEGAVTAAENELVEKLAQKDRAGVLFGTADGTINVADIRKRNNLARSYFHCHLVKRSIDTLRETERQLLGKTKEAGRRINKLSVRVKEAKEILLQHDDIKDMHIPKHKLRAPPPLDVALTTQAATIFHLTGVPQ</sequence>
<keyword evidence="1" id="KW-0175">Coiled coil</keyword>
<name>A0A3L6KWA6_9TRYP</name>
<dbReference type="Proteomes" id="UP000266743">
    <property type="component" value="Chromosome 11"/>
</dbReference>
<dbReference type="EMBL" id="QSBY01000011">
    <property type="protein sequence ID" value="RHW68375.1"/>
    <property type="molecule type" value="Genomic_DNA"/>
</dbReference>
<feature type="region of interest" description="Disordered" evidence="2">
    <location>
        <begin position="245"/>
        <end position="299"/>
    </location>
</feature>
<reference evidence="3 4" key="1">
    <citation type="submission" date="2018-09" db="EMBL/GenBank/DDBJ databases">
        <title>whole genome sequence of T. equiperdum IVM-t1 strain.</title>
        <authorList>
            <person name="Suganuma K."/>
        </authorList>
    </citation>
    <scope>NUCLEOTIDE SEQUENCE [LARGE SCALE GENOMIC DNA]</scope>
    <source>
        <strain evidence="3 4">IVM-t1</strain>
    </source>
</reference>
<dbReference type="AlphaFoldDB" id="A0A3L6KWA6"/>